<evidence type="ECO:0000313" key="3">
    <source>
        <dbReference type="RefSeq" id="XP_009763593.1"/>
    </source>
</evidence>
<gene>
    <name evidence="3" type="primary">LOC104215481</name>
</gene>
<reference evidence="2" key="1">
    <citation type="journal article" date="2013" name="Genome Biol.">
        <title>Reference genomes and transcriptomes of Nicotiana sylvestris and Nicotiana tomentosiformis.</title>
        <authorList>
            <person name="Sierro N."/>
            <person name="Battey J.N."/>
            <person name="Ouadi S."/>
            <person name="Bovet L."/>
            <person name="Goepfert S."/>
            <person name="Bakaher N."/>
            <person name="Peitsch M.C."/>
            <person name="Ivanov N.V."/>
        </authorList>
    </citation>
    <scope>NUCLEOTIDE SEQUENCE [LARGE SCALE GENOMIC DNA]</scope>
</reference>
<sequence length="60" mass="7132">MYLETRIFFILLLLRVFRQFDLLHISLSLPLSLSLPCEFHWGYCTRSRACCSSKGCRFEN</sequence>
<evidence type="ECO:0000256" key="1">
    <source>
        <dbReference type="SAM" id="SignalP"/>
    </source>
</evidence>
<organism evidence="2 3">
    <name type="scientific">Nicotiana sylvestris</name>
    <name type="common">Wood tobacco</name>
    <name type="synonym">South American tobacco</name>
    <dbReference type="NCBI Taxonomy" id="4096"/>
    <lineage>
        <taxon>Eukaryota</taxon>
        <taxon>Viridiplantae</taxon>
        <taxon>Streptophyta</taxon>
        <taxon>Embryophyta</taxon>
        <taxon>Tracheophyta</taxon>
        <taxon>Spermatophyta</taxon>
        <taxon>Magnoliopsida</taxon>
        <taxon>eudicotyledons</taxon>
        <taxon>Gunneridae</taxon>
        <taxon>Pentapetalae</taxon>
        <taxon>asterids</taxon>
        <taxon>lamiids</taxon>
        <taxon>Solanales</taxon>
        <taxon>Solanaceae</taxon>
        <taxon>Nicotianoideae</taxon>
        <taxon>Nicotianeae</taxon>
        <taxon>Nicotiana</taxon>
    </lineage>
</organism>
<feature type="signal peptide" evidence="1">
    <location>
        <begin position="1"/>
        <end position="19"/>
    </location>
</feature>
<dbReference type="AlphaFoldDB" id="A0A1U7VB49"/>
<keyword evidence="1" id="KW-0732">Signal</keyword>
<dbReference type="Proteomes" id="UP000189701">
    <property type="component" value="Unplaced"/>
</dbReference>
<evidence type="ECO:0000313" key="2">
    <source>
        <dbReference type="Proteomes" id="UP000189701"/>
    </source>
</evidence>
<feature type="chain" id="PRO_5010551293" evidence="1">
    <location>
        <begin position="20"/>
        <end position="60"/>
    </location>
</feature>
<proteinExistence type="predicted"/>
<keyword evidence="2" id="KW-1185">Reference proteome</keyword>
<name>A0A1U7VB49_NICSY</name>
<accession>A0A1U7VB49</accession>
<protein>
    <submittedName>
        <fullName evidence="3">Uncharacterized protein LOC104215481</fullName>
    </submittedName>
</protein>
<dbReference type="RefSeq" id="XP_009763593.1">
    <property type="nucleotide sequence ID" value="XM_009765291.1"/>
</dbReference>
<reference evidence="3" key="2">
    <citation type="submission" date="2025-08" db="UniProtKB">
        <authorList>
            <consortium name="RefSeq"/>
        </authorList>
    </citation>
    <scope>IDENTIFICATION</scope>
    <source>
        <tissue evidence="3">Leaf</tissue>
    </source>
</reference>